<accession>A0AB39C7K7</accession>
<name>A0AB39C7K7_9CAUD</name>
<organism evidence="1">
    <name type="scientific">Bacillus phage KoopaTroopa</name>
    <dbReference type="NCBI Taxonomy" id="3234046"/>
    <lineage>
        <taxon>Viruses</taxon>
        <taxon>Duplodnaviria</taxon>
        <taxon>Heunggongvirae</taxon>
        <taxon>Uroviricota</taxon>
        <taxon>Caudoviricetes</taxon>
    </lineage>
</organism>
<protein>
    <submittedName>
        <fullName evidence="1">Uncharacterized protein</fullName>
    </submittedName>
</protein>
<proteinExistence type="predicted"/>
<dbReference type="EMBL" id="PP965177">
    <property type="protein sequence ID" value="XDJ02593.1"/>
    <property type="molecule type" value="Genomic_DNA"/>
</dbReference>
<sequence length="44" mass="5095">MGQKFIRSDIMGETLRQIKAICDKAEKGLISYEDAMEKIKYLTK</sequence>
<reference evidence="1" key="1">
    <citation type="submission" date="2024-06" db="EMBL/GenBank/DDBJ databases">
        <authorList>
            <person name="Lee H."/>
            <person name="Agrawal S."/>
        </authorList>
    </citation>
    <scope>NUCLEOTIDE SEQUENCE</scope>
</reference>
<evidence type="ECO:0000313" key="1">
    <source>
        <dbReference type="EMBL" id="XDJ02593.1"/>
    </source>
</evidence>